<evidence type="ECO:0000313" key="5">
    <source>
        <dbReference type="EMBL" id="NOU61775.1"/>
    </source>
</evidence>
<evidence type="ECO:0000256" key="3">
    <source>
        <dbReference type="ARBA" id="ARBA00023163"/>
    </source>
</evidence>
<evidence type="ECO:0000259" key="4">
    <source>
        <dbReference type="PROSITE" id="PS50932"/>
    </source>
</evidence>
<evidence type="ECO:0000313" key="6">
    <source>
        <dbReference type="Proteomes" id="UP000732105"/>
    </source>
</evidence>
<sequence>MSAKIKIKDIAEKTGLSTTTVSRVLTGKAKQYRIGKKSQKIIQEVAKELNYIPNHFAANLRSGKSNTISLIVPSLGNPFFANIASLLNREVRKLGYTLIISDTNEDTKAEMLEIQQLISRNVEGFIIIPCGENFEHIEKLYSQGLPLILLDRYFENSNLPFVSTDNYYGAITATKYLIEHGHTSIACIQGVKSSTPNKMRIKGFKQAMQEVGNTNIHVIGDDFSVQNGYQETKLLLRWKERPTAIFALSNTITMGCLKALKEENIKVPDDISVITFDDHPYLDFLETPITSIAQPVEHVCKIGLKYLLSKLNNELELITDHVTLRPDLKIRNSVKKI</sequence>
<evidence type="ECO:0000256" key="2">
    <source>
        <dbReference type="ARBA" id="ARBA00023125"/>
    </source>
</evidence>
<accession>A0ABX1X124</accession>
<dbReference type="PANTHER" id="PTHR30146">
    <property type="entry name" value="LACI-RELATED TRANSCRIPTIONAL REPRESSOR"/>
    <property type="match status" value="1"/>
</dbReference>
<dbReference type="PANTHER" id="PTHR30146:SF109">
    <property type="entry name" value="HTH-TYPE TRANSCRIPTIONAL REGULATOR GALS"/>
    <property type="match status" value="1"/>
</dbReference>
<dbReference type="InterPro" id="IPR028082">
    <property type="entry name" value="Peripla_BP_I"/>
</dbReference>
<dbReference type="PROSITE" id="PS50932">
    <property type="entry name" value="HTH_LACI_2"/>
    <property type="match status" value="1"/>
</dbReference>
<dbReference type="EMBL" id="RZNH01000041">
    <property type="protein sequence ID" value="NOU61775.1"/>
    <property type="molecule type" value="Genomic_DNA"/>
</dbReference>
<proteinExistence type="predicted"/>
<dbReference type="InterPro" id="IPR001761">
    <property type="entry name" value="Peripla_BP/Lac1_sug-bd_dom"/>
</dbReference>
<gene>
    <name evidence="5" type="ORF">ELS83_18415</name>
</gene>
<feature type="domain" description="HTH lacI-type" evidence="4">
    <location>
        <begin position="5"/>
        <end position="62"/>
    </location>
</feature>
<dbReference type="CDD" id="cd01392">
    <property type="entry name" value="HTH_LacI"/>
    <property type="match status" value="1"/>
</dbReference>
<dbReference type="InterPro" id="IPR000843">
    <property type="entry name" value="HTH_LacI"/>
</dbReference>
<organism evidence="5 6">
    <name type="scientific">Marinifilum caeruleilacunae</name>
    <dbReference type="NCBI Taxonomy" id="2499076"/>
    <lineage>
        <taxon>Bacteria</taxon>
        <taxon>Pseudomonadati</taxon>
        <taxon>Bacteroidota</taxon>
        <taxon>Bacteroidia</taxon>
        <taxon>Marinilabiliales</taxon>
        <taxon>Marinifilaceae</taxon>
    </lineage>
</organism>
<protein>
    <submittedName>
        <fullName evidence="5">LacI family transcriptional regulator</fullName>
    </submittedName>
</protein>
<dbReference type="Pfam" id="PF00356">
    <property type="entry name" value="LacI"/>
    <property type="match status" value="1"/>
</dbReference>
<keyword evidence="2" id="KW-0238">DNA-binding</keyword>
<keyword evidence="1" id="KW-0805">Transcription regulation</keyword>
<dbReference type="SUPFAM" id="SSF53822">
    <property type="entry name" value="Periplasmic binding protein-like I"/>
    <property type="match status" value="1"/>
</dbReference>
<reference evidence="5 6" key="1">
    <citation type="submission" date="2018-12" db="EMBL/GenBank/DDBJ databases">
        <title>Marinifilum JC070 sp. nov., a marine bacterium isolated from Yongle Blue Hole in the South China Sea.</title>
        <authorList>
            <person name="Fu T."/>
        </authorList>
    </citation>
    <scope>NUCLEOTIDE SEQUENCE [LARGE SCALE GENOMIC DNA]</scope>
    <source>
        <strain evidence="5 6">JC070</strain>
    </source>
</reference>
<dbReference type="Proteomes" id="UP000732105">
    <property type="component" value="Unassembled WGS sequence"/>
</dbReference>
<keyword evidence="6" id="KW-1185">Reference proteome</keyword>
<dbReference type="SMART" id="SM00354">
    <property type="entry name" value="HTH_LACI"/>
    <property type="match status" value="1"/>
</dbReference>
<name>A0ABX1X124_9BACT</name>
<dbReference type="Pfam" id="PF00532">
    <property type="entry name" value="Peripla_BP_1"/>
    <property type="match status" value="1"/>
</dbReference>
<dbReference type="Gene3D" id="1.10.260.40">
    <property type="entry name" value="lambda repressor-like DNA-binding domains"/>
    <property type="match status" value="1"/>
</dbReference>
<dbReference type="RefSeq" id="WP_171597032.1">
    <property type="nucleotide sequence ID" value="NZ_RZNH01000041.1"/>
</dbReference>
<dbReference type="SUPFAM" id="SSF47413">
    <property type="entry name" value="lambda repressor-like DNA-binding domains"/>
    <property type="match status" value="1"/>
</dbReference>
<evidence type="ECO:0000256" key="1">
    <source>
        <dbReference type="ARBA" id="ARBA00023015"/>
    </source>
</evidence>
<dbReference type="Gene3D" id="3.40.50.2300">
    <property type="match status" value="2"/>
</dbReference>
<dbReference type="InterPro" id="IPR010982">
    <property type="entry name" value="Lambda_DNA-bd_dom_sf"/>
</dbReference>
<dbReference type="CDD" id="cd06267">
    <property type="entry name" value="PBP1_LacI_sugar_binding-like"/>
    <property type="match status" value="1"/>
</dbReference>
<keyword evidence="3" id="KW-0804">Transcription</keyword>
<comment type="caution">
    <text evidence="5">The sequence shown here is derived from an EMBL/GenBank/DDBJ whole genome shotgun (WGS) entry which is preliminary data.</text>
</comment>